<evidence type="ECO:0000313" key="10">
    <source>
        <dbReference type="Proteomes" id="UP000008837"/>
    </source>
</evidence>
<dbReference type="GO" id="GO:0006397">
    <property type="term" value="P:mRNA processing"/>
    <property type="evidence" value="ECO:0007669"/>
    <property type="project" value="UniProtKB-KW"/>
</dbReference>
<comment type="similarity">
    <text evidence="2">Belongs to the CWC21 family.</text>
</comment>
<dbReference type="GeneID" id="5855187"/>
<dbReference type="Pfam" id="PF08312">
    <property type="entry name" value="cwf21"/>
    <property type="match status" value="1"/>
</dbReference>
<dbReference type="VEuPathDB" id="FungiDB:MGL_1879"/>
<name>A8Q233_MALGO</name>
<evidence type="ECO:0000313" key="9">
    <source>
        <dbReference type="EMBL" id="EDP43666.1"/>
    </source>
</evidence>
<sequence length="241" mass="27710">MYNGIGLQTARGSGTNGYVQRNLSHLRPRDPIAPRVDDDVRKFEHVKPDASILDHERRRKIEIQCIEFQDELEEKGLPEEEIQARVASLRQGLRARLERAPTSYSQPTHAEVKGLRPSDTHARSAAKERESSKMQRALHVRPDYEEGQAFDPVLQERRKQERIEERERRRESAVLPDSRGSSRWDRVDRDMPARGARRSRSRSRSPSPARRSHVSYEDAHVPPSGKNLRTPSPPPTHTTDP</sequence>
<keyword evidence="4" id="KW-0747">Spliceosome</keyword>
<evidence type="ECO:0000256" key="5">
    <source>
        <dbReference type="ARBA" id="ARBA00023187"/>
    </source>
</evidence>
<evidence type="ECO:0000256" key="4">
    <source>
        <dbReference type="ARBA" id="ARBA00022728"/>
    </source>
</evidence>
<evidence type="ECO:0000256" key="2">
    <source>
        <dbReference type="ARBA" id="ARBA00005954"/>
    </source>
</evidence>
<dbReference type="OMA" id="FKAHQVH"/>
<evidence type="ECO:0000259" key="8">
    <source>
        <dbReference type="SMART" id="SM01115"/>
    </source>
</evidence>
<evidence type="ECO:0000256" key="7">
    <source>
        <dbReference type="SAM" id="MobiDB-lite"/>
    </source>
</evidence>
<proteinExistence type="inferred from homology"/>
<feature type="compositionally biased region" description="Pro residues" evidence="7">
    <location>
        <begin position="231"/>
        <end position="241"/>
    </location>
</feature>
<dbReference type="PANTHER" id="PTHR36562">
    <property type="entry name" value="SERINE/ARGININE REPETITIVE MATRIX 2"/>
    <property type="match status" value="1"/>
</dbReference>
<feature type="domain" description="CWF21" evidence="8">
    <location>
        <begin position="53"/>
        <end position="98"/>
    </location>
</feature>
<evidence type="ECO:0000256" key="3">
    <source>
        <dbReference type="ARBA" id="ARBA00022664"/>
    </source>
</evidence>
<dbReference type="Gene3D" id="6.10.140.420">
    <property type="match status" value="1"/>
</dbReference>
<dbReference type="KEGG" id="mgl:MGL_1879"/>
<dbReference type="FunCoup" id="A8Q233">
    <property type="interactions" value="43"/>
</dbReference>
<keyword evidence="5" id="KW-0508">mRNA splicing</keyword>
<dbReference type="RefSeq" id="XP_001730880.1">
    <property type="nucleotide sequence ID" value="XM_001730828.1"/>
</dbReference>
<dbReference type="CDD" id="cd21372">
    <property type="entry name" value="cwf21_CWC21-like"/>
    <property type="match status" value="1"/>
</dbReference>
<feature type="region of interest" description="Disordered" evidence="7">
    <location>
        <begin position="98"/>
        <end position="241"/>
    </location>
</feature>
<dbReference type="AlphaFoldDB" id="A8Q233"/>
<accession>A8Q233</accession>
<dbReference type="SMART" id="SM01115">
    <property type="entry name" value="cwf21"/>
    <property type="match status" value="1"/>
</dbReference>
<reference evidence="9 10" key="1">
    <citation type="journal article" date="2007" name="Proc. Natl. Acad. Sci. U.S.A.">
        <title>Dandruff-associated Malassezia genomes reveal convergent and divergent virulence traits shared with plant and human fungal pathogens.</title>
        <authorList>
            <person name="Xu J."/>
            <person name="Saunders C.W."/>
            <person name="Hu P."/>
            <person name="Grant R.A."/>
            <person name="Boekhout T."/>
            <person name="Kuramae E.E."/>
            <person name="Kronstad J.W."/>
            <person name="Deangelis Y.M."/>
            <person name="Reeder N.L."/>
            <person name="Johnstone K.R."/>
            <person name="Leland M."/>
            <person name="Fieno A.M."/>
            <person name="Begley W.M."/>
            <person name="Sun Y."/>
            <person name="Lacey M.P."/>
            <person name="Chaudhary T."/>
            <person name="Keough T."/>
            <person name="Chu L."/>
            <person name="Sears R."/>
            <person name="Yuan B."/>
            <person name="Dawson T.L.Jr."/>
        </authorList>
    </citation>
    <scope>NUCLEOTIDE SEQUENCE [LARGE SCALE GENOMIC DNA]</scope>
    <source>
        <strain evidence="10">ATCC MYA-4612 / CBS 7966</strain>
    </source>
</reference>
<feature type="compositionally biased region" description="Basic and acidic residues" evidence="7">
    <location>
        <begin position="154"/>
        <end position="172"/>
    </location>
</feature>
<evidence type="ECO:0000256" key="6">
    <source>
        <dbReference type="ARBA" id="ARBA00023242"/>
    </source>
</evidence>
<dbReference type="InterPro" id="IPR051372">
    <property type="entry name" value="CWC21"/>
</dbReference>
<dbReference type="Proteomes" id="UP000008837">
    <property type="component" value="Unassembled WGS sequence"/>
</dbReference>
<keyword evidence="10" id="KW-1185">Reference proteome</keyword>
<dbReference type="OrthoDB" id="10267305at2759"/>
<feature type="compositionally biased region" description="Basic and acidic residues" evidence="7">
    <location>
        <begin position="110"/>
        <end position="133"/>
    </location>
</feature>
<keyword evidence="6" id="KW-0539">Nucleus</keyword>
<comment type="caution">
    <text evidence="9">The sequence shown here is derived from an EMBL/GenBank/DDBJ whole genome shotgun (WGS) entry which is preliminary data.</text>
</comment>
<comment type="subcellular location">
    <subcellularLocation>
        <location evidence="1">Nucleus</location>
    </subcellularLocation>
</comment>
<dbReference type="EMBL" id="AAYY01000006">
    <property type="protein sequence ID" value="EDP43666.1"/>
    <property type="molecule type" value="Genomic_DNA"/>
</dbReference>
<dbReference type="InParanoid" id="A8Q233"/>
<evidence type="ECO:0000256" key="1">
    <source>
        <dbReference type="ARBA" id="ARBA00004123"/>
    </source>
</evidence>
<dbReference type="InterPro" id="IPR013170">
    <property type="entry name" value="mRNA_splic_Cwf21_dom"/>
</dbReference>
<dbReference type="GO" id="GO:0005681">
    <property type="term" value="C:spliceosomal complex"/>
    <property type="evidence" value="ECO:0007669"/>
    <property type="project" value="UniProtKB-KW"/>
</dbReference>
<protein>
    <recommendedName>
        <fullName evidence="8">CWF21 domain-containing protein</fullName>
    </recommendedName>
</protein>
<dbReference type="GO" id="GO:0008380">
    <property type="term" value="P:RNA splicing"/>
    <property type="evidence" value="ECO:0007669"/>
    <property type="project" value="UniProtKB-KW"/>
</dbReference>
<dbReference type="STRING" id="425265.A8Q233"/>
<dbReference type="PANTHER" id="PTHR36562:SF5">
    <property type="entry name" value="SERINE_ARGININE REPETITIVE MATRIX 2"/>
    <property type="match status" value="1"/>
</dbReference>
<feature type="compositionally biased region" description="Basic and acidic residues" evidence="7">
    <location>
        <begin position="180"/>
        <end position="192"/>
    </location>
</feature>
<gene>
    <name evidence="9" type="ORF">MGL_1879</name>
</gene>
<organism evidence="9 10">
    <name type="scientific">Malassezia globosa (strain ATCC MYA-4612 / CBS 7966)</name>
    <name type="common">Dandruff-associated fungus</name>
    <dbReference type="NCBI Taxonomy" id="425265"/>
    <lineage>
        <taxon>Eukaryota</taxon>
        <taxon>Fungi</taxon>
        <taxon>Dikarya</taxon>
        <taxon>Basidiomycota</taxon>
        <taxon>Ustilaginomycotina</taxon>
        <taxon>Malasseziomycetes</taxon>
        <taxon>Malasseziales</taxon>
        <taxon>Malasseziaceae</taxon>
        <taxon>Malassezia</taxon>
    </lineage>
</organism>
<keyword evidence="3" id="KW-0507">mRNA processing</keyword>